<organism evidence="2">
    <name type="scientific">Candidatus Kentrum sp. DK</name>
    <dbReference type="NCBI Taxonomy" id="2126562"/>
    <lineage>
        <taxon>Bacteria</taxon>
        <taxon>Pseudomonadati</taxon>
        <taxon>Pseudomonadota</taxon>
        <taxon>Gammaproteobacteria</taxon>
        <taxon>Candidatus Kentrum</taxon>
    </lineage>
</organism>
<keyword evidence="1" id="KW-0812">Transmembrane</keyword>
<gene>
    <name evidence="2" type="ORF">BECKDK2373B_GA0170837_100629</name>
</gene>
<proteinExistence type="predicted"/>
<feature type="transmembrane region" description="Helical" evidence="1">
    <location>
        <begin position="534"/>
        <end position="553"/>
    </location>
</feature>
<reference evidence="2" key="1">
    <citation type="submission" date="2019-02" db="EMBL/GenBank/DDBJ databases">
        <authorList>
            <person name="Gruber-Vodicka R. H."/>
            <person name="Seah K. B. B."/>
        </authorList>
    </citation>
    <scope>NUCLEOTIDE SEQUENCE</scope>
    <source>
        <strain evidence="2">BECK_DK47</strain>
    </source>
</reference>
<evidence type="ECO:0000256" key="1">
    <source>
        <dbReference type="SAM" id="Phobius"/>
    </source>
</evidence>
<name>A0A450RX57_9GAMM</name>
<keyword evidence="1" id="KW-0472">Membrane</keyword>
<protein>
    <submittedName>
        <fullName evidence="2">Uncharacterized protein</fullName>
    </submittedName>
</protein>
<feature type="transmembrane region" description="Helical" evidence="1">
    <location>
        <begin position="590"/>
        <end position="614"/>
    </location>
</feature>
<dbReference type="EMBL" id="CAADEX010000006">
    <property type="protein sequence ID" value="VFJ43704.1"/>
    <property type="molecule type" value="Genomic_DNA"/>
</dbReference>
<accession>A0A450RX57</accession>
<sequence>MIFVSIAEDKSEFAALKYGVDFRAADQSKVGNKPANLQHKELLIPPEIAEKPKELPAAFADIAAEFSRWLKEDEVTVLVSRVRPMDLNPLLKKNRESLLAMLILAFPEARWFFGTILGYDEPNADTEALDGFRVRHGLFNLFQPQQTPFFDGAGLRDWVRRRAKEDSETKKDAGYLPRREQLAIAMDEETYYAHLYAYTAYRFGFRSLAISARTAADAVLGPNASPVWRAPYVSLEDLYLNFPDGGGGLSDLGDRRKEFPALGKIQHRILMTSNHGTAGNLAKNARNRKYIAENGIRLLHKPHAGMLVVWEASGLGRRLRWGEGKVRRGVGEGYVWPPDWREIERIERKEKQDGDENKSGGHSSPGILLLIARCLIDRAKSMLPEGPSSVEEAVRGAVLVGDALELLGGKTPTAAAEALSLRHQFELYAEYGFIGVEKYIPLDARFQEIERDAKSIALWFGKQSERTALNIQINTVNQLVRILRAHNQFDEEQVCTNRARHLHNSLYMHRQPWRYVFLPLLRYSEFLFKSFSRFALAIFLWIGGLSGLFAWALHAYGGAPGKTQNIDALPFGNAIGTFFGTAPVTSYGHWAIALSVFAIVAGLAHLGIFISYLYTLVSRR</sequence>
<dbReference type="AlphaFoldDB" id="A0A450RX57"/>
<keyword evidence="1" id="KW-1133">Transmembrane helix</keyword>
<evidence type="ECO:0000313" key="2">
    <source>
        <dbReference type="EMBL" id="VFJ43704.1"/>
    </source>
</evidence>